<gene>
    <name evidence="4" type="ORF">R3L15_12405</name>
    <name evidence="3" type="ORF">R3L16_09185</name>
</gene>
<proteinExistence type="predicted"/>
<keyword evidence="1" id="KW-0175">Coiled coil</keyword>
<reference evidence="3 5" key="1">
    <citation type="submission" date="2023-10" db="EMBL/GenBank/DDBJ databases">
        <title>Culture-based analysis of two novel bacteria associated with mangrove crab gills.</title>
        <authorList>
            <person name="Yang X."/>
            <person name="Garuglieri E."/>
            <person name="Van Goethem M.W."/>
            <person name="Fusi M."/>
            <person name="Marasco R."/>
            <person name="Daffonchio D.G."/>
        </authorList>
    </citation>
    <scope>NUCLEOTIDE SEQUENCE [LARGE SCALE GENOMIC DNA]</scope>
    <source>
        <strain evidence="4">UG2-1</strain>
        <strain evidence="3">UG2-2</strain>
        <strain evidence="5">UG2_2</strain>
    </source>
</reference>
<protein>
    <submittedName>
        <fullName evidence="3">Uncharacterized protein</fullName>
    </submittedName>
</protein>
<sequence>MTQDEVEQVNYALEYKDYIIGFLTIVCTVIFYLMKKKDETIKRKEEEIKAIQEKLSDKKYNLYHRMYSVVFDLIKKKNISQQKLTEELIDIKKEMFIYAPDDVLLNFLDWNNNVQENGLDTNTVNENMMKYFKILSLIRKDMGNHKTIIDAEDIFKSLIIK</sequence>
<evidence type="ECO:0000313" key="4">
    <source>
        <dbReference type="EMBL" id="WXA12913.1"/>
    </source>
</evidence>
<feature type="transmembrane region" description="Helical" evidence="2">
    <location>
        <begin position="18"/>
        <end position="34"/>
    </location>
</feature>
<evidence type="ECO:0000313" key="5">
    <source>
        <dbReference type="Proteomes" id="UP001368318"/>
    </source>
</evidence>
<evidence type="ECO:0000256" key="1">
    <source>
        <dbReference type="SAM" id="Coils"/>
    </source>
</evidence>
<dbReference type="EMBL" id="CP136924">
    <property type="protein sequence ID" value="WXA01926.1"/>
    <property type="molecule type" value="Genomic_DNA"/>
</dbReference>
<feature type="coiled-coil region" evidence="1">
    <location>
        <begin position="34"/>
        <end position="61"/>
    </location>
</feature>
<dbReference type="EMBL" id="CP136925">
    <property type="protein sequence ID" value="WXA12913.1"/>
    <property type="molecule type" value="Genomic_DNA"/>
</dbReference>
<keyword evidence="2" id="KW-1133">Transmembrane helix</keyword>
<evidence type="ECO:0000256" key="2">
    <source>
        <dbReference type="SAM" id="Phobius"/>
    </source>
</evidence>
<keyword evidence="2" id="KW-0472">Membrane</keyword>
<organism evidence="3 5">
    <name type="scientific">Mangrovimonas cancribranchiae</name>
    <dbReference type="NCBI Taxonomy" id="3080055"/>
    <lineage>
        <taxon>Bacteria</taxon>
        <taxon>Pseudomonadati</taxon>
        <taxon>Bacteroidota</taxon>
        <taxon>Flavobacteriia</taxon>
        <taxon>Flavobacteriales</taxon>
        <taxon>Flavobacteriaceae</taxon>
        <taxon>Mangrovimonas</taxon>
    </lineage>
</organism>
<keyword evidence="2" id="KW-0812">Transmembrane</keyword>
<keyword evidence="5" id="KW-1185">Reference proteome</keyword>
<accession>A0AAU6NWA4</accession>
<evidence type="ECO:0000313" key="3">
    <source>
        <dbReference type="EMBL" id="WXA01926.1"/>
    </source>
</evidence>
<dbReference type="Proteomes" id="UP001368318">
    <property type="component" value="Chromosome"/>
</dbReference>
<dbReference type="AlphaFoldDB" id="A0AAU6NWA4"/>
<dbReference type="RefSeq" id="WP_338732033.1">
    <property type="nucleotide sequence ID" value="NZ_CP136924.1"/>
</dbReference>
<dbReference type="KEGG" id="mcaa:R3L15_12405"/>
<name>A0AAU6NWA4_9FLAO</name>